<reference evidence="1 2" key="1">
    <citation type="submission" date="2017-08" db="EMBL/GenBank/DDBJ databases">
        <title>Salimicrobium alkalisoli sp. nov., isolated from saline alkaline soil.</title>
        <authorList>
            <person name="Zhang G."/>
            <person name="Xiong Q."/>
        </authorList>
    </citation>
    <scope>NUCLEOTIDE SEQUENCE [LARGE SCALE GENOMIC DNA]</scope>
    <source>
        <strain evidence="1 2">WN024</strain>
    </source>
</reference>
<gene>
    <name evidence="1" type="ORF">CKW00_02260</name>
</gene>
<evidence type="ECO:0000313" key="1">
    <source>
        <dbReference type="EMBL" id="PBB06853.1"/>
    </source>
</evidence>
<dbReference type="EMBL" id="NSGH01000002">
    <property type="protein sequence ID" value="PBB06853.1"/>
    <property type="molecule type" value="Genomic_DNA"/>
</dbReference>
<evidence type="ECO:0000313" key="2">
    <source>
        <dbReference type="Proteomes" id="UP000217561"/>
    </source>
</evidence>
<accession>A0ABX4HUY0</accession>
<sequence length="80" mass="9078">MVKHETRSAECRPGFARGLEGAVKRYVETINIHILLLITKSAGTRGKVLHRYTDSGKVKLILKYKLNQKSYATKYINQGD</sequence>
<comment type="caution">
    <text evidence="1">The sequence shown here is derived from an EMBL/GenBank/DDBJ whole genome shotgun (WGS) entry which is preliminary data.</text>
</comment>
<dbReference type="Proteomes" id="UP000217561">
    <property type="component" value="Unassembled WGS sequence"/>
</dbReference>
<name>A0ABX4HUY0_9BACI</name>
<protein>
    <submittedName>
        <fullName evidence="1">Uncharacterized protein</fullName>
    </submittedName>
</protein>
<organism evidence="1 2">
    <name type="scientific">Salimicrobium humidisoli</name>
    <dbReference type="NCBI Taxonomy" id="2029857"/>
    <lineage>
        <taxon>Bacteria</taxon>
        <taxon>Bacillati</taxon>
        <taxon>Bacillota</taxon>
        <taxon>Bacilli</taxon>
        <taxon>Bacillales</taxon>
        <taxon>Bacillaceae</taxon>
        <taxon>Salimicrobium</taxon>
    </lineage>
</organism>
<proteinExistence type="predicted"/>
<keyword evidence="2" id="KW-1185">Reference proteome</keyword>